<dbReference type="InterPro" id="IPR036390">
    <property type="entry name" value="WH_DNA-bd_sf"/>
</dbReference>
<keyword evidence="1" id="KW-0805">Transcription regulation</keyword>
<accession>A0ABZ2HDC4</accession>
<evidence type="ECO:0000259" key="5">
    <source>
        <dbReference type="PROSITE" id="PS51063"/>
    </source>
</evidence>
<dbReference type="Pfam" id="PF13545">
    <property type="entry name" value="HTH_Crp_2"/>
    <property type="match status" value="1"/>
</dbReference>
<dbReference type="PANTHER" id="PTHR24567">
    <property type="entry name" value="CRP FAMILY TRANSCRIPTIONAL REGULATORY PROTEIN"/>
    <property type="match status" value="1"/>
</dbReference>
<dbReference type="RefSeq" id="WP_338548676.1">
    <property type="nucleotide sequence ID" value="NZ_CP146069.1"/>
</dbReference>
<dbReference type="PROSITE" id="PS51063">
    <property type="entry name" value="HTH_CRP_2"/>
    <property type="match status" value="1"/>
</dbReference>
<keyword evidence="3" id="KW-0804">Transcription</keyword>
<gene>
    <name evidence="6" type="ORF">RZ517_13350</name>
</gene>
<evidence type="ECO:0000313" key="7">
    <source>
        <dbReference type="Proteomes" id="UP001364156"/>
    </source>
</evidence>
<dbReference type="EMBL" id="CP146069">
    <property type="protein sequence ID" value="WWR45762.1"/>
    <property type="molecule type" value="Genomic_DNA"/>
</dbReference>
<reference evidence="6 7" key="1">
    <citation type="submission" date="2023-10" db="EMBL/GenBank/DDBJ databases">
        <title>Roseovarius strain S88 nov., isolated from a marine algae.</title>
        <authorList>
            <person name="Lee M.W."/>
            <person name="Lee J.K."/>
            <person name="Kim J.M."/>
            <person name="Choi D.G."/>
            <person name="Baek J.H."/>
            <person name="Bayburt H."/>
            <person name="Jung J.J."/>
            <person name="Han D.M."/>
            <person name="Jeon C.O."/>
        </authorList>
    </citation>
    <scope>NUCLEOTIDE SEQUENCE [LARGE SCALE GENOMIC DNA]</scope>
    <source>
        <strain evidence="6 7">S88</strain>
    </source>
</reference>
<dbReference type="InterPro" id="IPR012318">
    <property type="entry name" value="HTH_CRP"/>
</dbReference>
<feature type="domain" description="Cyclic nucleotide-binding" evidence="4">
    <location>
        <begin position="13"/>
        <end position="116"/>
    </location>
</feature>
<organism evidence="6 7">
    <name type="scientific">Roseovarius phycicola</name>
    <dbReference type="NCBI Taxonomy" id="3080976"/>
    <lineage>
        <taxon>Bacteria</taxon>
        <taxon>Pseudomonadati</taxon>
        <taxon>Pseudomonadota</taxon>
        <taxon>Alphaproteobacteria</taxon>
        <taxon>Rhodobacterales</taxon>
        <taxon>Roseobacteraceae</taxon>
        <taxon>Roseovarius</taxon>
    </lineage>
</organism>
<dbReference type="InterPro" id="IPR018490">
    <property type="entry name" value="cNMP-bd_dom_sf"/>
</dbReference>
<dbReference type="InterPro" id="IPR014710">
    <property type="entry name" value="RmlC-like_jellyroll"/>
</dbReference>
<evidence type="ECO:0000256" key="3">
    <source>
        <dbReference type="ARBA" id="ARBA00023163"/>
    </source>
</evidence>
<dbReference type="SUPFAM" id="SSF46785">
    <property type="entry name" value="Winged helix' DNA-binding domain"/>
    <property type="match status" value="1"/>
</dbReference>
<dbReference type="SUPFAM" id="SSF51206">
    <property type="entry name" value="cAMP-binding domain-like"/>
    <property type="match status" value="1"/>
</dbReference>
<dbReference type="SMART" id="SM00100">
    <property type="entry name" value="cNMP"/>
    <property type="match status" value="1"/>
</dbReference>
<name>A0ABZ2HDC4_9RHOB</name>
<sequence length="238" mass="26067">MGSFFDTAMQSAVLKNLPEEDIKTIMQKSVIRNLERGASICIQGEAAHSLFVVLEGWVKTYRVTPSGNEAVIGVFTESGCFGEEAALRDQPYFAGAEAVSDGLVLQIDGTYFAKAIESNLSVCKAALLGSMDQNRALVQHVEQLKSHTGAQRIADFLLSLCKSETGSCTVILPYDKVLMAAWLGMKPESLSRAFRRLIPYGVHIQKNHAVIESIERLSDYADEDPAESWNAQSRSETS</sequence>
<proteinExistence type="predicted"/>
<evidence type="ECO:0000313" key="6">
    <source>
        <dbReference type="EMBL" id="WWR45762.1"/>
    </source>
</evidence>
<evidence type="ECO:0000259" key="4">
    <source>
        <dbReference type="PROSITE" id="PS50042"/>
    </source>
</evidence>
<dbReference type="InterPro" id="IPR000595">
    <property type="entry name" value="cNMP-bd_dom"/>
</dbReference>
<evidence type="ECO:0000256" key="1">
    <source>
        <dbReference type="ARBA" id="ARBA00023015"/>
    </source>
</evidence>
<dbReference type="InterPro" id="IPR050397">
    <property type="entry name" value="Env_Response_Regulators"/>
</dbReference>
<dbReference type="Gene3D" id="1.10.10.10">
    <property type="entry name" value="Winged helix-like DNA-binding domain superfamily/Winged helix DNA-binding domain"/>
    <property type="match status" value="1"/>
</dbReference>
<dbReference type="Gene3D" id="2.60.120.10">
    <property type="entry name" value="Jelly Rolls"/>
    <property type="match status" value="1"/>
</dbReference>
<evidence type="ECO:0000256" key="2">
    <source>
        <dbReference type="ARBA" id="ARBA00023125"/>
    </source>
</evidence>
<protein>
    <submittedName>
        <fullName evidence="6">Crp/Fnr family transcriptional regulator</fullName>
    </submittedName>
</protein>
<dbReference type="PROSITE" id="PS50042">
    <property type="entry name" value="CNMP_BINDING_3"/>
    <property type="match status" value="1"/>
</dbReference>
<dbReference type="InterPro" id="IPR036388">
    <property type="entry name" value="WH-like_DNA-bd_sf"/>
</dbReference>
<dbReference type="Pfam" id="PF00027">
    <property type="entry name" value="cNMP_binding"/>
    <property type="match status" value="1"/>
</dbReference>
<dbReference type="CDD" id="cd00038">
    <property type="entry name" value="CAP_ED"/>
    <property type="match status" value="1"/>
</dbReference>
<feature type="domain" description="HTH crp-type" evidence="5">
    <location>
        <begin position="147"/>
        <end position="215"/>
    </location>
</feature>
<dbReference type="Proteomes" id="UP001364156">
    <property type="component" value="Chromosome"/>
</dbReference>
<dbReference type="PANTHER" id="PTHR24567:SF26">
    <property type="entry name" value="REGULATORY PROTEIN YEIL"/>
    <property type="match status" value="1"/>
</dbReference>
<keyword evidence="7" id="KW-1185">Reference proteome</keyword>
<keyword evidence="2" id="KW-0238">DNA-binding</keyword>